<evidence type="ECO:0000256" key="2">
    <source>
        <dbReference type="ARBA" id="ARBA00022723"/>
    </source>
</evidence>
<dbReference type="SUPFAM" id="SSF48537">
    <property type="entry name" value="Phospholipase C/P1 nuclease"/>
    <property type="match status" value="1"/>
</dbReference>
<dbReference type="OrthoDB" id="267579at2"/>
<keyword evidence="9" id="KW-1185">Reference proteome</keyword>
<proteinExistence type="predicted"/>
<dbReference type="GO" id="GO:0046872">
    <property type="term" value="F:metal ion binding"/>
    <property type="evidence" value="ECO:0007669"/>
    <property type="project" value="UniProtKB-KW"/>
</dbReference>
<dbReference type="InterPro" id="IPR008947">
    <property type="entry name" value="PLipase_C/P1_nuclease_dom_sf"/>
</dbReference>
<evidence type="ECO:0000256" key="3">
    <source>
        <dbReference type="ARBA" id="ARBA00022759"/>
    </source>
</evidence>
<gene>
    <name evidence="8" type="ORF">MARIT_0995</name>
</gene>
<evidence type="ECO:0000313" key="9">
    <source>
        <dbReference type="Proteomes" id="UP000231564"/>
    </source>
</evidence>
<dbReference type="EC" id="3.1.30.1" evidence="8"/>
<dbReference type="GO" id="GO:0006308">
    <property type="term" value="P:DNA catabolic process"/>
    <property type="evidence" value="ECO:0007669"/>
    <property type="project" value="InterPro"/>
</dbReference>
<dbReference type="GO" id="GO:0016788">
    <property type="term" value="F:hydrolase activity, acting on ester bonds"/>
    <property type="evidence" value="ECO:0007669"/>
    <property type="project" value="InterPro"/>
</dbReference>
<evidence type="ECO:0000256" key="7">
    <source>
        <dbReference type="SAM" id="SignalP"/>
    </source>
</evidence>
<dbReference type="STRING" id="1349785.GCA_000509405_01989"/>
<evidence type="ECO:0000256" key="1">
    <source>
        <dbReference type="ARBA" id="ARBA00022722"/>
    </source>
</evidence>
<protein>
    <submittedName>
        <fullName evidence="8">S1/P1 nuclease</fullName>
        <ecNumber evidence="8">3.1.30.1</ecNumber>
    </submittedName>
</protein>
<dbReference type="PANTHER" id="PTHR33146:SF26">
    <property type="entry name" value="ENDONUCLEASE 4"/>
    <property type="match status" value="1"/>
</dbReference>
<evidence type="ECO:0000256" key="6">
    <source>
        <dbReference type="ARBA" id="ARBA00023180"/>
    </source>
</evidence>
<feature type="signal peptide" evidence="7">
    <location>
        <begin position="1"/>
        <end position="21"/>
    </location>
</feature>
<accession>A0A2H1E877</accession>
<organism evidence="8 9">
    <name type="scientific">Tenacibaculum maritimum NCIMB 2154</name>
    <dbReference type="NCBI Taxonomy" id="1349785"/>
    <lineage>
        <taxon>Bacteria</taxon>
        <taxon>Pseudomonadati</taxon>
        <taxon>Bacteroidota</taxon>
        <taxon>Flavobacteriia</taxon>
        <taxon>Flavobacteriales</taxon>
        <taxon>Flavobacteriaceae</taxon>
        <taxon>Tenacibaculum</taxon>
    </lineage>
</organism>
<dbReference type="KEGG" id="tmar:MARIT_0995"/>
<keyword evidence="2" id="KW-0479">Metal-binding</keyword>
<dbReference type="GO" id="GO:0003676">
    <property type="term" value="F:nucleic acid binding"/>
    <property type="evidence" value="ECO:0007669"/>
    <property type="project" value="InterPro"/>
</dbReference>
<evidence type="ECO:0000256" key="5">
    <source>
        <dbReference type="ARBA" id="ARBA00023157"/>
    </source>
</evidence>
<keyword evidence="1" id="KW-0540">Nuclease</keyword>
<keyword evidence="5" id="KW-1015">Disulfide bond</keyword>
<evidence type="ECO:0000313" key="8">
    <source>
        <dbReference type="EMBL" id="SFZ81205.1"/>
    </source>
</evidence>
<evidence type="ECO:0000256" key="4">
    <source>
        <dbReference type="ARBA" id="ARBA00022801"/>
    </source>
</evidence>
<keyword evidence="4 8" id="KW-0378">Hydrolase</keyword>
<dbReference type="RefSeq" id="WP_100210918.1">
    <property type="nucleotide sequence ID" value="NZ_CP138495.1"/>
</dbReference>
<reference evidence="8 9" key="1">
    <citation type="submission" date="2016-11" db="EMBL/GenBank/DDBJ databases">
        <authorList>
            <person name="Jaros S."/>
            <person name="Januszkiewicz K."/>
            <person name="Wedrychowicz H."/>
        </authorList>
    </citation>
    <scope>NUCLEOTIDE SEQUENCE [LARGE SCALE GENOMIC DNA]</scope>
    <source>
        <strain evidence="8">NCIMB 2154T</strain>
    </source>
</reference>
<dbReference type="AlphaFoldDB" id="A0A2H1E877"/>
<dbReference type="Proteomes" id="UP000231564">
    <property type="component" value="Chromosome MARIT"/>
</dbReference>
<dbReference type="Pfam" id="PF02265">
    <property type="entry name" value="S1-P1_nuclease"/>
    <property type="match status" value="1"/>
</dbReference>
<keyword evidence="6" id="KW-0325">Glycoprotein</keyword>
<dbReference type="GeneID" id="47722564"/>
<dbReference type="GO" id="GO:0004519">
    <property type="term" value="F:endonuclease activity"/>
    <property type="evidence" value="ECO:0007669"/>
    <property type="project" value="UniProtKB-KW"/>
</dbReference>
<name>A0A2H1E877_9FLAO</name>
<keyword evidence="3" id="KW-0255">Endonuclease</keyword>
<dbReference type="CDD" id="cd11010">
    <property type="entry name" value="S1-P1_nuclease"/>
    <property type="match status" value="1"/>
</dbReference>
<dbReference type="PANTHER" id="PTHR33146">
    <property type="entry name" value="ENDONUCLEASE 4"/>
    <property type="match status" value="1"/>
</dbReference>
<keyword evidence="7" id="KW-0732">Signal</keyword>
<dbReference type="EMBL" id="LT634361">
    <property type="protein sequence ID" value="SFZ81205.1"/>
    <property type="molecule type" value="Genomic_DNA"/>
</dbReference>
<sequence>MKKIIFSILGACFLTVSSLLANNITADDWGQTGHRVIGEIAQGYLSGRAKRKINKLLKGQGLAIASTFGDEIKSDKRYRKFYAWHYVNLNDGETYETSEKNPKGDLYTGILKCKEVITDENASEEDKAFYLKLLVHLVGDLHQPLHIGRAHDKGGNDFQVQWFKEGSNLHRVWDSEMIEHYNMTYSELASNAGELTRKEVREIQKGTLLDWVEETRGLAQQTYDSAKIGDKLGYRYMYENFGTVRKQLQKGGIRLAKILNDIF</sequence>
<dbReference type="Gene3D" id="1.10.575.10">
    <property type="entry name" value="P1 Nuclease"/>
    <property type="match status" value="1"/>
</dbReference>
<feature type="chain" id="PRO_5013567729" evidence="7">
    <location>
        <begin position="22"/>
        <end position="263"/>
    </location>
</feature>
<dbReference type="InterPro" id="IPR003154">
    <property type="entry name" value="S1/P1nuclease"/>
</dbReference>